<dbReference type="InterPro" id="IPR000700">
    <property type="entry name" value="PAS-assoc_C"/>
</dbReference>
<dbReference type="InterPro" id="IPR013656">
    <property type="entry name" value="PAS_4"/>
</dbReference>
<dbReference type="CDD" id="cd00156">
    <property type="entry name" value="REC"/>
    <property type="match status" value="1"/>
</dbReference>
<feature type="domain" description="PAC" evidence="11">
    <location>
        <begin position="829"/>
        <end position="879"/>
    </location>
</feature>
<reference evidence="12 13" key="1">
    <citation type="submission" date="2019-08" db="EMBL/GenBank/DDBJ databases">
        <authorList>
            <person name="Chen S.-C."/>
            <person name="Lai M.-C."/>
            <person name="You Y.-T."/>
        </authorList>
    </citation>
    <scope>NUCLEOTIDE SEQUENCE [LARGE SCALE GENOMIC DNA]</scope>
    <source>
        <strain evidence="12 13">P2F9704a</strain>
    </source>
</reference>
<evidence type="ECO:0000259" key="10">
    <source>
        <dbReference type="PROSITE" id="PS50112"/>
    </source>
</evidence>
<dbReference type="SMART" id="SM00387">
    <property type="entry name" value="HATPase_c"/>
    <property type="match status" value="1"/>
</dbReference>
<evidence type="ECO:0000259" key="11">
    <source>
        <dbReference type="PROSITE" id="PS50113"/>
    </source>
</evidence>
<feature type="coiled-coil region" evidence="7">
    <location>
        <begin position="536"/>
        <end position="584"/>
    </location>
</feature>
<feature type="domain" description="PAS" evidence="10">
    <location>
        <begin position="295"/>
        <end position="365"/>
    </location>
</feature>
<dbReference type="Pfam" id="PF00072">
    <property type="entry name" value="Response_reg"/>
    <property type="match status" value="1"/>
</dbReference>
<dbReference type="SUPFAM" id="SSF55874">
    <property type="entry name" value="ATPase domain of HSP90 chaperone/DNA topoisomerase II/histidine kinase"/>
    <property type="match status" value="1"/>
</dbReference>
<accession>A0ABD4TKK3</accession>
<dbReference type="SUPFAM" id="SSF55785">
    <property type="entry name" value="PYP-like sensor domain (PAS domain)"/>
    <property type="match status" value="4"/>
</dbReference>
<evidence type="ECO:0000256" key="3">
    <source>
        <dbReference type="ARBA" id="ARBA00022553"/>
    </source>
</evidence>
<keyword evidence="7" id="KW-0175">Coiled coil</keyword>
<dbReference type="SMART" id="SM00091">
    <property type="entry name" value="PAS"/>
    <property type="match status" value="3"/>
</dbReference>
<dbReference type="PROSITE" id="PS50110">
    <property type="entry name" value="RESPONSE_REGULATORY"/>
    <property type="match status" value="1"/>
</dbReference>
<feature type="domain" description="PAS" evidence="10">
    <location>
        <begin position="161"/>
        <end position="201"/>
    </location>
</feature>
<dbReference type="Pfam" id="PF08448">
    <property type="entry name" value="PAS_4"/>
    <property type="match status" value="1"/>
</dbReference>
<feature type="domain" description="PAC" evidence="11">
    <location>
        <begin position="368"/>
        <end position="421"/>
    </location>
</feature>
<gene>
    <name evidence="12" type="ORF">FTO68_06945</name>
</gene>
<dbReference type="InterPro" id="IPR003018">
    <property type="entry name" value="GAF"/>
</dbReference>
<dbReference type="RefSeq" id="WP_255332671.1">
    <property type="nucleotide sequence ID" value="NZ_VOTZ01000013.1"/>
</dbReference>
<dbReference type="SMART" id="SM00448">
    <property type="entry name" value="REC"/>
    <property type="match status" value="1"/>
</dbReference>
<dbReference type="AlphaFoldDB" id="A0ABD4TKK3"/>
<dbReference type="CDD" id="cd00130">
    <property type="entry name" value="PAS"/>
    <property type="match status" value="3"/>
</dbReference>
<dbReference type="Pfam" id="PF08447">
    <property type="entry name" value="PAS_3"/>
    <property type="match status" value="1"/>
</dbReference>
<dbReference type="Proteomes" id="UP001524383">
    <property type="component" value="Unassembled WGS sequence"/>
</dbReference>
<dbReference type="InterPro" id="IPR013655">
    <property type="entry name" value="PAS_fold_3"/>
</dbReference>
<evidence type="ECO:0000256" key="2">
    <source>
        <dbReference type="ARBA" id="ARBA00012438"/>
    </source>
</evidence>
<dbReference type="InterPro" id="IPR005467">
    <property type="entry name" value="His_kinase_dom"/>
</dbReference>
<sequence>MVDTRDQCLSILYVDDEPGLLEIGKIFLEKTGKFTVTTAGGPHEGIKRLKEQPYDAIISDYQMQQCDGIAFLKHLRSAGDTTPFIIFTGKGREEVVIEALNEGADFYLQKGGDPKAQFAELANKIRYAVNRRRSEISLAESERQYNLLFEHINAGFALHDIILDENGIPCDYRFININTAYEEITGLSRENIIGKTVREILPGTEDNWIFTFGEVALHGNAQHFQNYSSELRRWFDVLAYSPEKGKFAVSIQDITEGKQAELALLQKSEEMAGAEEELRTQLEEIISIQRVLEETNEYLANLITHANAPIIVWDRDLRITRFNDAFGRLTGIPTEQAIGSNIEILFPEESRDESMDLIRRAMAGEMWNVIEIPILHRSGEERTVLWNSANIRGSDGETIIATIAQGQDITDRNKADDALRRSHERFKKVINSIDAFIYIADMDSYELLFQNEYARKAWGDAEGTICWKSLQKNQDGPCVFCTNEKLLDGEGNPTGVYIWEFQNTVDGHWYECRDMAITWIDGRIVRMEIATDITERKAAEQSLIQKNEELRSAYEQLTASEEKLKENIEELKRHEQLIRESESRLRYLLGFYEMAYLPEKELLTYALEGAGVITGSPLGYLAFLNDDETELSMYAWSKTAMEECALRDKPIVYRVEKTGLWGEAVRQRGPVITNNYAAPNPQKKGYPEGHPQIIRHMNVPILDDDQIVIVAGVANKPLDYTETDVRQLTLLIQGLWQVLKRRRIEEELYSQQEQLTEVAEMVPGVIYQFYIRPDGEKGAYYISSRVEEVFGISSSTEGFFDRFTEHVDPRDHDAFLQSIEEVAKSGQPWHYEGRFIRPSGEEIWFQGMSRPIQRGSELVFNGILLDITNQKEVDDALHERIKEISCLYRISDVIGESDRPYEEVMQIIAEIIPGGFRHPEITAASIRINEKEYATPGYQLTPWSIHANILIHQEPVGSITICLIRNDKILPEEEKLIESIAMQIGRYIERIRSVEELYQKNVERTAAQESLHIANKKLQLLSSITRHDILNKIMALEGFLNFAEEMCVDSKQSGYLNEVRNIIGAIQGQIEFTRMYEDVGVKQPVWQQLQTVFAILEKEQVQVHDKCKVISIYADPMLEKVFYNLHDNTIRYAEGASRIALSCEEREGELIIIWEDSGPGVPDNQKELIFERGFGKNTGFGLFLAREILGITGIIIRETGIYGRGARFEISVPTGAWKSGIM</sequence>
<dbReference type="SMART" id="SM00086">
    <property type="entry name" value="PAC"/>
    <property type="match status" value="2"/>
</dbReference>
<dbReference type="SUPFAM" id="SSF52172">
    <property type="entry name" value="CheY-like"/>
    <property type="match status" value="1"/>
</dbReference>
<evidence type="ECO:0000256" key="6">
    <source>
        <dbReference type="PROSITE-ProRule" id="PRU00169"/>
    </source>
</evidence>
<dbReference type="EMBL" id="VOTZ01000013">
    <property type="protein sequence ID" value="MCQ1538719.1"/>
    <property type="molecule type" value="Genomic_DNA"/>
</dbReference>
<evidence type="ECO:0000313" key="13">
    <source>
        <dbReference type="Proteomes" id="UP001524383"/>
    </source>
</evidence>
<feature type="domain" description="Histidine kinase" evidence="8">
    <location>
        <begin position="1118"/>
        <end position="1216"/>
    </location>
</feature>
<feature type="modified residue" description="4-aspartylphosphate" evidence="6">
    <location>
        <position position="60"/>
    </location>
</feature>
<dbReference type="Gene3D" id="3.30.450.40">
    <property type="match status" value="1"/>
</dbReference>
<dbReference type="CDD" id="cd00075">
    <property type="entry name" value="HATPase"/>
    <property type="match status" value="1"/>
</dbReference>
<dbReference type="GO" id="GO:0004673">
    <property type="term" value="F:protein histidine kinase activity"/>
    <property type="evidence" value="ECO:0007669"/>
    <property type="project" value="UniProtKB-EC"/>
</dbReference>
<protein>
    <recommendedName>
        <fullName evidence="2">histidine kinase</fullName>
        <ecNumber evidence="2">2.7.13.3</ecNumber>
    </recommendedName>
</protein>
<dbReference type="InterPro" id="IPR000014">
    <property type="entry name" value="PAS"/>
</dbReference>
<dbReference type="InterPro" id="IPR036890">
    <property type="entry name" value="HATPase_C_sf"/>
</dbReference>
<evidence type="ECO:0000256" key="5">
    <source>
        <dbReference type="ARBA" id="ARBA00022777"/>
    </source>
</evidence>
<dbReference type="PROSITE" id="PS50109">
    <property type="entry name" value="HIS_KIN"/>
    <property type="match status" value="1"/>
</dbReference>
<evidence type="ECO:0000256" key="1">
    <source>
        <dbReference type="ARBA" id="ARBA00000085"/>
    </source>
</evidence>
<dbReference type="Pfam" id="PF02518">
    <property type="entry name" value="HATPase_c"/>
    <property type="match status" value="1"/>
</dbReference>
<dbReference type="PROSITE" id="PS50112">
    <property type="entry name" value="PAS"/>
    <property type="match status" value="2"/>
</dbReference>
<organism evidence="12 13">
    <name type="scientific">Methanocalculus taiwanensis</name>
    <dbReference type="NCBI Taxonomy" id="106207"/>
    <lineage>
        <taxon>Archaea</taxon>
        <taxon>Methanobacteriati</taxon>
        <taxon>Methanobacteriota</taxon>
        <taxon>Stenosarchaea group</taxon>
        <taxon>Methanomicrobia</taxon>
        <taxon>Methanomicrobiales</taxon>
        <taxon>Methanocalculaceae</taxon>
        <taxon>Methanocalculus</taxon>
    </lineage>
</organism>
<dbReference type="SMART" id="SM00065">
    <property type="entry name" value="GAF"/>
    <property type="match status" value="2"/>
</dbReference>
<dbReference type="SUPFAM" id="SSF55781">
    <property type="entry name" value="GAF domain-like"/>
    <property type="match status" value="1"/>
</dbReference>
<dbReference type="PROSITE" id="PS50113">
    <property type="entry name" value="PAC"/>
    <property type="match status" value="2"/>
</dbReference>
<evidence type="ECO:0000313" key="12">
    <source>
        <dbReference type="EMBL" id="MCQ1538719.1"/>
    </source>
</evidence>
<evidence type="ECO:0000259" key="8">
    <source>
        <dbReference type="PROSITE" id="PS50109"/>
    </source>
</evidence>
<evidence type="ECO:0000256" key="7">
    <source>
        <dbReference type="SAM" id="Coils"/>
    </source>
</evidence>
<name>A0ABD4TKK3_9EURY</name>
<dbReference type="Pfam" id="PF13185">
    <property type="entry name" value="GAF_2"/>
    <property type="match status" value="1"/>
</dbReference>
<dbReference type="Gene3D" id="3.40.50.2300">
    <property type="match status" value="1"/>
</dbReference>
<keyword evidence="13" id="KW-1185">Reference proteome</keyword>
<dbReference type="InterPro" id="IPR001610">
    <property type="entry name" value="PAC"/>
</dbReference>
<dbReference type="PANTHER" id="PTHR43304">
    <property type="entry name" value="PHYTOCHROME-LIKE PROTEIN CPH1"/>
    <property type="match status" value="1"/>
</dbReference>
<feature type="domain" description="Response regulatory" evidence="9">
    <location>
        <begin position="10"/>
        <end position="125"/>
    </location>
</feature>
<dbReference type="EC" id="2.7.13.3" evidence="2"/>
<comment type="caution">
    <text evidence="12">The sequence shown here is derived from an EMBL/GenBank/DDBJ whole genome shotgun (WGS) entry which is preliminary data.</text>
</comment>
<dbReference type="PANTHER" id="PTHR43304:SF1">
    <property type="entry name" value="PAC DOMAIN-CONTAINING PROTEIN"/>
    <property type="match status" value="1"/>
</dbReference>
<dbReference type="InterPro" id="IPR035965">
    <property type="entry name" value="PAS-like_dom_sf"/>
</dbReference>
<dbReference type="Gene3D" id="3.30.450.20">
    <property type="entry name" value="PAS domain"/>
    <property type="match status" value="4"/>
</dbReference>
<dbReference type="Pfam" id="PF13188">
    <property type="entry name" value="PAS_8"/>
    <property type="match status" value="1"/>
</dbReference>
<dbReference type="Gene3D" id="3.30.565.10">
    <property type="entry name" value="Histidine kinase-like ATPase, C-terminal domain"/>
    <property type="match status" value="1"/>
</dbReference>
<evidence type="ECO:0000256" key="4">
    <source>
        <dbReference type="ARBA" id="ARBA00022679"/>
    </source>
</evidence>
<dbReference type="InterPro" id="IPR029016">
    <property type="entry name" value="GAF-like_dom_sf"/>
</dbReference>
<dbReference type="InterPro" id="IPR052162">
    <property type="entry name" value="Sensor_kinase/Photoreceptor"/>
</dbReference>
<dbReference type="InterPro" id="IPR003594">
    <property type="entry name" value="HATPase_dom"/>
</dbReference>
<keyword evidence="5" id="KW-0418">Kinase</keyword>
<keyword evidence="3 6" id="KW-0597">Phosphoprotein</keyword>
<dbReference type="InterPro" id="IPR001789">
    <property type="entry name" value="Sig_transdc_resp-reg_receiver"/>
</dbReference>
<proteinExistence type="predicted"/>
<dbReference type="NCBIfam" id="TIGR00229">
    <property type="entry name" value="sensory_box"/>
    <property type="match status" value="3"/>
</dbReference>
<dbReference type="InterPro" id="IPR011006">
    <property type="entry name" value="CheY-like_superfamily"/>
</dbReference>
<evidence type="ECO:0000259" key="9">
    <source>
        <dbReference type="PROSITE" id="PS50110"/>
    </source>
</evidence>
<keyword evidence="4" id="KW-0808">Transferase</keyword>
<comment type="catalytic activity">
    <reaction evidence="1">
        <text>ATP + protein L-histidine = ADP + protein N-phospho-L-histidine.</text>
        <dbReference type="EC" id="2.7.13.3"/>
    </reaction>
</comment>